<dbReference type="Proteomes" id="UP000654573">
    <property type="component" value="Unassembled WGS sequence"/>
</dbReference>
<feature type="coiled-coil region" evidence="2">
    <location>
        <begin position="690"/>
        <end position="788"/>
    </location>
</feature>
<keyword evidence="2" id="KW-0175">Coiled coil</keyword>
<dbReference type="PANTHER" id="PTHR37813:SF1">
    <property type="entry name" value="FELS-2 PROPHAGE PROTEIN"/>
    <property type="match status" value="1"/>
</dbReference>
<evidence type="ECO:0000259" key="3">
    <source>
        <dbReference type="Pfam" id="PF10145"/>
    </source>
</evidence>
<keyword evidence="1" id="KW-1188">Viral release from host cell</keyword>
<accession>A0ABR7FBI5</accession>
<dbReference type="InterPro" id="IPR010090">
    <property type="entry name" value="Phage_tape_meas"/>
</dbReference>
<gene>
    <name evidence="4" type="ORF">H8S76_09845</name>
</gene>
<evidence type="ECO:0000313" key="5">
    <source>
        <dbReference type="Proteomes" id="UP000654573"/>
    </source>
</evidence>
<protein>
    <submittedName>
        <fullName evidence="4">Phage tail tape measure protein</fullName>
    </submittedName>
</protein>
<name>A0ABR7FBI5_9FIRM</name>
<evidence type="ECO:0000256" key="1">
    <source>
        <dbReference type="ARBA" id="ARBA00022612"/>
    </source>
</evidence>
<feature type="domain" description="Phage tail tape measure protein" evidence="3">
    <location>
        <begin position="108"/>
        <end position="306"/>
    </location>
</feature>
<evidence type="ECO:0000313" key="4">
    <source>
        <dbReference type="EMBL" id="MBC5672551.1"/>
    </source>
</evidence>
<dbReference type="Pfam" id="PF10145">
    <property type="entry name" value="PhageMin_Tail"/>
    <property type="match status" value="1"/>
</dbReference>
<evidence type="ECO:0000256" key="2">
    <source>
        <dbReference type="SAM" id="Coils"/>
    </source>
</evidence>
<dbReference type="NCBIfam" id="TIGR01760">
    <property type="entry name" value="tape_meas_TP901"/>
    <property type="match status" value="1"/>
</dbReference>
<sequence length="1492" mass="153620">MGLLADGKITIDTSIDNAGALKDLKKLTSNVSQQGNAAAGAASSAFSKIGSAAKHSAEIAVTALAGVGTAITVAGGFAVKVGSDFEAAMSKVAAVSGATGTDLSKLTEKAKEMGAKTKFSASEAAEAMNYMAMAGWKTEEMLNGVEGIMNLAAASGEDLASTSDIVTDALSSFGLQASDSGHFADILAAASSNANTNVAMMGETFKYAASVAGAMGYTAEDTALAIGLMANRGIKAGQAGTALRSIMTRLAKPTKETQGAMNKLGISLTDSEGNMKSLDTIMQDLREGFSGLSEEEKAATASALGGQEAMSGLLAIVGASPEEYEKLQSAIENCDGTAERMAETMLDNLQGSLTILKSSLEGLGIEVYESMQEPLKNAADNGIADVNRLTEAFKQGGFDAAVEEAGDILAGLATKVAQSAPKMIDASVSVVKSFVKGIGKNKMQLKVAANDIVKSLCDGLVKLLPKEMQKPAKKALDSLVRTFKSGAKNLLSVAQSVLNAVGAVFKRLGGNMDDIIPTVVSVVAAFKTFKAVSGPVSSVVSVITSLTGAAKGAGLATTALNAIMAANPATLIAGAIALLVGGLATYALTAGRADEQQDVFNKKMDELGASIEKTQNDLDSLKDSMSNTSSSIEASGAPIEKWRGKLEEAFDETGHVKEGCEDMANYILGQLNDAMGTNYHVTSEGFIADNDEVQQSLKDVNNTIDEYVRNLKLKSLQEATSSQFTEALQKQGEAQGELNEAQKRYNDALKDYSKAVENYNKNGDLEGFEKAQTNLENTREKLSQASKAAVDAGTEIQGLDAVMDKLAEGTPESVQEALNMYSQIPVEARNAADGIAVSQEVIQQALGSTDYTTMTEGFHLAVMQIEESGGEIPKSLRASILQALLAMGELGGEGKEQMQRSMGEMLEGMSGEIPAFKDASVMTSEEILNTFREYLVDSGALDGTGKDMMDILSGEIADGGQTAKETAGEKAEEVVDETVQKINEGKPEVNEAGADLMEEIPEGASGVDTTTVPAEKTEESIEAMTESADAGKEPVNAAMAEVTEEVNNGASSVDTTTEPSETGTNAVQALINAINGLKDTVQSTSASIGSAANAGIASANMPTVFGTNAQAATDIANLTLMNGAAQAGASGANFGNSTNAALMASNMPGVFAGQANGAASNFAFGMLSGAGQGAAAASSVGSSAGMALQNSGISSMFQTTGTNATNILNSTIKGSQGTISSATKNLGRSSASALKGVNLGSNFQSQARSAVNMFCAGIRGITSSAISAARALGTGTIRGLSECNLSTEGRTQGSKFARSFSEGIDSGRSSASTAASGLGSDAESSLSGYSGSGYDIGVQFSAGFASGIRAGGGGVAAAAADVANQAVAAAQRNLKVASPSRVMRAIGRWYDKGLEVGIDENKRGVEKAVDRLSDKLTFDPNSLLAKMRGDFDNNLSRIAGNHLANRYIATVTAPEPQEPAKVEQTVNIYQPVKSHVEMARELRKVGRELAFG</sequence>
<comment type="caution">
    <text evidence="4">The sequence shown here is derived from an EMBL/GenBank/DDBJ whole genome shotgun (WGS) entry which is preliminary data.</text>
</comment>
<dbReference type="EMBL" id="JACOOU010000003">
    <property type="protein sequence ID" value="MBC5672551.1"/>
    <property type="molecule type" value="Genomic_DNA"/>
</dbReference>
<dbReference type="PANTHER" id="PTHR37813">
    <property type="entry name" value="FELS-2 PROPHAGE PROTEIN"/>
    <property type="match status" value="1"/>
</dbReference>
<reference evidence="4 5" key="1">
    <citation type="submission" date="2020-08" db="EMBL/GenBank/DDBJ databases">
        <title>Genome public.</title>
        <authorList>
            <person name="Liu C."/>
            <person name="Sun Q."/>
        </authorList>
    </citation>
    <scope>NUCLEOTIDE SEQUENCE [LARGE SCALE GENOMIC DNA]</scope>
    <source>
        <strain evidence="4 5">NSJ-34</strain>
    </source>
</reference>
<organism evidence="4 5">
    <name type="scientific">Blautia celeris</name>
    <dbReference type="NCBI Taxonomy" id="2763026"/>
    <lineage>
        <taxon>Bacteria</taxon>
        <taxon>Bacillati</taxon>
        <taxon>Bacillota</taxon>
        <taxon>Clostridia</taxon>
        <taxon>Lachnospirales</taxon>
        <taxon>Lachnospiraceae</taxon>
        <taxon>Blautia</taxon>
    </lineage>
</organism>
<proteinExistence type="predicted"/>
<keyword evidence="5" id="KW-1185">Reference proteome</keyword>